<accession>A0A4Y2J4D2</accession>
<name>A0A4Y2J4D2_ARAVE</name>
<comment type="caution">
    <text evidence="2">The sequence shown here is derived from an EMBL/GenBank/DDBJ whole genome shotgun (WGS) entry which is preliminary data.</text>
</comment>
<evidence type="ECO:0000313" key="3">
    <source>
        <dbReference type="Proteomes" id="UP000499080"/>
    </source>
</evidence>
<feature type="domain" description="DUF7041" evidence="1">
    <location>
        <begin position="25"/>
        <end position="102"/>
    </location>
</feature>
<evidence type="ECO:0000313" key="2">
    <source>
        <dbReference type="EMBL" id="GBM84977.1"/>
    </source>
</evidence>
<dbReference type="Proteomes" id="UP000499080">
    <property type="component" value="Unassembled WGS sequence"/>
</dbReference>
<dbReference type="AlphaFoldDB" id="A0A4Y2J4D2"/>
<dbReference type="PANTHER" id="PTHR33327:SF3">
    <property type="entry name" value="RNA-DIRECTED DNA POLYMERASE"/>
    <property type="match status" value="1"/>
</dbReference>
<dbReference type="OrthoDB" id="6260718at2759"/>
<organism evidence="2 3">
    <name type="scientific">Araneus ventricosus</name>
    <name type="common">Orbweaver spider</name>
    <name type="synonym">Epeira ventricosa</name>
    <dbReference type="NCBI Taxonomy" id="182803"/>
    <lineage>
        <taxon>Eukaryota</taxon>
        <taxon>Metazoa</taxon>
        <taxon>Ecdysozoa</taxon>
        <taxon>Arthropoda</taxon>
        <taxon>Chelicerata</taxon>
        <taxon>Arachnida</taxon>
        <taxon>Araneae</taxon>
        <taxon>Araneomorphae</taxon>
        <taxon>Entelegynae</taxon>
        <taxon>Araneoidea</taxon>
        <taxon>Araneidae</taxon>
        <taxon>Araneus</taxon>
    </lineage>
</organism>
<sequence length="103" mass="11906">MNDTGDSWNVKFVSNFEQFRIAVKVPPLWRENPAICFLQLESQFITSGIVEDSTKYHTVVASDYKQVIDIVTSSNCYAYKTIKDRLIIIFTDSEECRFKKLLG</sequence>
<keyword evidence="3" id="KW-1185">Reference proteome</keyword>
<reference evidence="2 3" key="1">
    <citation type="journal article" date="2019" name="Sci. Rep.">
        <title>Orb-weaving spider Araneus ventricosus genome elucidates the spidroin gene catalogue.</title>
        <authorList>
            <person name="Kono N."/>
            <person name="Nakamura H."/>
            <person name="Ohtoshi R."/>
            <person name="Moran D.A.P."/>
            <person name="Shinohara A."/>
            <person name="Yoshida Y."/>
            <person name="Fujiwara M."/>
            <person name="Mori M."/>
            <person name="Tomita M."/>
            <person name="Arakawa K."/>
        </authorList>
    </citation>
    <scope>NUCLEOTIDE SEQUENCE [LARGE SCALE GENOMIC DNA]</scope>
</reference>
<dbReference type="Pfam" id="PF23055">
    <property type="entry name" value="DUF7041"/>
    <property type="match status" value="1"/>
</dbReference>
<evidence type="ECO:0000259" key="1">
    <source>
        <dbReference type="Pfam" id="PF23055"/>
    </source>
</evidence>
<dbReference type="PANTHER" id="PTHR33327">
    <property type="entry name" value="ENDONUCLEASE"/>
    <property type="match status" value="1"/>
</dbReference>
<dbReference type="EMBL" id="BGPR01003200">
    <property type="protein sequence ID" value="GBM84977.1"/>
    <property type="molecule type" value="Genomic_DNA"/>
</dbReference>
<proteinExistence type="predicted"/>
<protein>
    <recommendedName>
        <fullName evidence="1">DUF7041 domain-containing protein</fullName>
    </recommendedName>
</protein>
<dbReference type="InterPro" id="IPR055469">
    <property type="entry name" value="DUF7041"/>
</dbReference>
<gene>
    <name evidence="2" type="ORF">AVEN_49183_1</name>
</gene>